<name>A0A0B7A4Q8_9EUPU</name>
<feature type="non-terminal residue" evidence="1">
    <location>
        <position position="1"/>
    </location>
</feature>
<dbReference type="EMBL" id="HACG01028772">
    <property type="protein sequence ID" value="CEK75637.1"/>
    <property type="molecule type" value="Transcribed_RNA"/>
</dbReference>
<evidence type="ECO:0000313" key="1">
    <source>
        <dbReference type="EMBL" id="CEK75637.1"/>
    </source>
</evidence>
<organism evidence="1">
    <name type="scientific">Arion vulgaris</name>
    <dbReference type="NCBI Taxonomy" id="1028688"/>
    <lineage>
        <taxon>Eukaryota</taxon>
        <taxon>Metazoa</taxon>
        <taxon>Spiralia</taxon>
        <taxon>Lophotrochozoa</taxon>
        <taxon>Mollusca</taxon>
        <taxon>Gastropoda</taxon>
        <taxon>Heterobranchia</taxon>
        <taxon>Euthyneura</taxon>
        <taxon>Panpulmonata</taxon>
        <taxon>Eupulmonata</taxon>
        <taxon>Stylommatophora</taxon>
        <taxon>Helicina</taxon>
        <taxon>Arionoidea</taxon>
        <taxon>Arionidae</taxon>
        <taxon>Arion</taxon>
    </lineage>
</organism>
<sequence>STYFKIAPNMIYQGKLTVLMKQHSTENYIDLFVSYERLKFITRDNTECIHISSERKEQDLGCVLLPAGDLRICTEQVFYTKKCSNFCYIMHLHFFQKG</sequence>
<proteinExistence type="predicted"/>
<protein>
    <submittedName>
        <fullName evidence="1">Uncharacterized protein</fullName>
    </submittedName>
</protein>
<accession>A0A0B7A4Q8</accession>
<gene>
    <name evidence="1" type="primary">ORF96376</name>
</gene>
<dbReference type="AlphaFoldDB" id="A0A0B7A4Q8"/>
<reference evidence="1" key="1">
    <citation type="submission" date="2014-12" db="EMBL/GenBank/DDBJ databases">
        <title>Insight into the proteome of Arion vulgaris.</title>
        <authorList>
            <person name="Aradska J."/>
            <person name="Bulat T."/>
            <person name="Smidak R."/>
            <person name="Sarate P."/>
            <person name="Gangsoo J."/>
            <person name="Sialana F."/>
            <person name="Bilban M."/>
            <person name="Lubec G."/>
        </authorList>
    </citation>
    <scope>NUCLEOTIDE SEQUENCE</scope>
    <source>
        <tissue evidence="1">Skin</tissue>
    </source>
</reference>